<accession>A0A9D1F152</accession>
<name>A0A9D1F152_9BACT</name>
<dbReference type="Proteomes" id="UP000823928">
    <property type="component" value="Unassembled WGS sequence"/>
</dbReference>
<sequence length="233" mass="26999">MNMEYQECYIAFLDMLGFKNLIKEKECDYLLKVFEKIRYPFKVSSKETDPSGKVIEGSQKDYRINSKIISDSICLYIEATDNEKLMILIMACSIIQWELLNCDTPIFVRGGIVKGYIYSDGDVIFGEGLTRAYLLEEGNAKYPRIIMTGDILHPLRTHETRNGETTVERLVFKDFDGFYTVDYFSRLKYYRKQLGACDRVVRYVNNILGTTTDSSLREKYNYFIGKLASIGIK</sequence>
<dbReference type="EMBL" id="DVIU01000210">
    <property type="protein sequence ID" value="HIS37062.1"/>
    <property type="molecule type" value="Genomic_DNA"/>
</dbReference>
<evidence type="ECO:0000313" key="2">
    <source>
        <dbReference type="Proteomes" id="UP000823928"/>
    </source>
</evidence>
<reference evidence="1" key="2">
    <citation type="journal article" date="2021" name="PeerJ">
        <title>Extensive microbial diversity within the chicken gut microbiome revealed by metagenomics and culture.</title>
        <authorList>
            <person name="Gilroy R."/>
            <person name="Ravi A."/>
            <person name="Getino M."/>
            <person name="Pursley I."/>
            <person name="Horton D.L."/>
            <person name="Alikhan N.F."/>
            <person name="Baker D."/>
            <person name="Gharbi K."/>
            <person name="Hall N."/>
            <person name="Watson M."/>
            <person name="Adriaenssens E.M."/>
            <person name="Foster-Nyarko E."/>
            <person name="Jarju S."/>
            <person name="Secka A."/>
            <person name="Antonio M."/>
            <person name="Oren A."/>
            <person name="Chaudhuri R.R."/>
            <person name="La Ragione R."/>
            <person name="Hildebrand F."/>
            <person name="Pallen M.J."/>
        </authorList>
    </citation>
    <scope>NUCLEOTIDE SEQUENCE</scope>
    <source>
        <strain evidence="1">6276</strain>
    </source>
</reference>
<organism evidence="1 2">
    <name type="scientific">Candidatus Scatousia excrementigallinarum</name>
    <dbReference type="NCBI Taxonomy" id="2840935"/>
    <lineage>
        <taxon>Bacteria</taxon>
        <taxon>Candidatus Scatousia</taxon>
    </lineage>
</organism>
<reference evidence="1" key="1">
    <citation type="submission" date="2020-10" db="EMBL/GenBank/DDBJ databases">
        <authorList>
            <person name="Gilroy R."/>
        </authorList>
    </citation>
    <scope>NUCLEOTIDE SEQUENCE</scope>
    <source>
        <strain evidence="1">6276</strain>
    </source>
</reference>
<proteinExistence type="predicted"/>
<gene>
    <name evidence="1" type="ORF">IAC10_10620</name>
</gene>
<protein>
    <submittedName>
        <fullName evidence="1">Uncharacterized protein</fullName>
    </submittedName>
</protein>
<evidence type="ECO:0000313" key="1">
    <source>
        <dbReference type="EMBL" id="HIS37062.1"/>
    </source>
</evidence>
<comment type="caution">
    <text evidence="1">The sequence shown here is derived from an EMBL/GenBank/DDBJ whole genome shotgun (WGS) entry which is preliminary data.</text>
</comment>
<dbReference type="AlphaFoldDB" id="A0A9D1F152"/>